<sequence length="109" mass="12181">MPEIQQLLYNIATINSPSTHCNSTDSYLKLCPNAQTNIMAEGTPFGLPDQMTTQEIIHIISLAANIQRLACMCLYTMQQNFISAMERSLGSTAAQRAAEPIVWIEEYRV</sequence>
<dbReference type="AlphaFoldDB" id="A0A1V6QTC7"/>
<evidence type="ECO:0000313" key="2">
    <source>
        <dbReference type="Proteomes" id="UP000191612"/>
    </source>
</evidence>
<accession>A0A1V6QTC7</accession>
<name>A0A1V6QTC7_9EURO</name>
<evidence type="ECO:0000313" key="1">
    <source>
        <dbReference type="EMBL" id="OQD92202.1"/>
    </source>
</evidence>
<dbReference type="Proteomes" id="UP000191612">
    <property type="component" value="Unassembled WGS sequence"/>
</dbReference>
<protein>
    <submittedName>
        <fullName evidence="1">Uncharacterized protein</fullName>
    </submittedName>
</protein>
<gene>
    <name evidence="1" type="ORF">PENSOL_c043G11043</name>
</gene>
<reference evidence="2" key="1">
    <citation type="journal article" date="2017" name="Nat. Microbiol.">
        <title>Global analysis of biosynthetic gene clusters reveals vast potential of secondary metabolite production in Penicillium species.</title>
        <authorList>
            <person name="Nielsen J.C."/>
            <person name="Grijseels S."/>
            <person name="Prigent S."/>
            <person name="Ji B."/>
            <person name="Dainat J."/>
            <person name="Nielsen K.F."/>
            <person name="Frisvad J.C."/>
            <person name="Workman M."/>
            <person name="Nielsen J."/>
        </authorList>
    </citation>
    <scope>NUCLEOTIDE SEQUENCE [LARGE SCALE GENOMIC DNA]</scope>
    <source>
        <strain evidence="2">IBT 29525</strain>
    </source>
</reference>
<dbReference type="EMBL" id="MDYO01000043">
    <property type="protein sequence ID" value="OQD92202.1"/>
    <property type="molecule type" value="Genomic_DNA"/>
</dbReference>
<organism evidence="1 2">
    <name type="scientific">Penicillium solitum</name>
    <dbReference type="NCBI Taxonomy" id="60172"/>
    <lineage>
        <taxon>Eukaryota</taxon>
        <taxon>Fungi</taxon>
        <taxon>Dikarya</taxon>
        <taxon>Ascomycota</taxon>
        <taxon>Pezizomycotina</taxon>
        <taxon>Eurotiomycetes</taxon>
        <taxon>Eurotiomycetidae</taxon>
        <taxon>Eurotiales</taxon>
        <taxon>Aspergillaceae</taxon>
        <taxon>Penicillium</taxon>
    </lineage>
</organism>
<dbReference type="STRING" id="60172.A0A1V6QTC7"/>
<keyword evidence="2" id="KW-1185">Reference proteome</keyword>
<comment type="caution">
    <text evidence="1">The sequence shown here is derived from an EMBL/GenBank/DDBJ whole genome shotgun (WGS) entry which is preliminary data.</text>
</comment>
<proteinExistence type="predicted"/>